<dbReference type="KEGG" id="nta:107806149"/>
<dbReference type="PANTHER" id="PTHR33223:SF11">
    <property type="entry name" value="ELEMENT PROTEIN, PUTATIVE-RELATED"/>
    <property type="match status" value="1"/>
</dbReference>
<evidence type="ECO:0008006" key="3">
    <source>
        <dbReference type="Google" id="ProtNLM"/>
    </source>
</evidence>
<dbReference type="AlphaFoldDB" id="A0A1S4BA04"/>
<evidence type="ECO:0000256" key="1">
    <source>
        <dbReference type="SAM" id="MobiDB-lite"/>
    </source>
</evidence>
<evidence type="ECO:0000313" key="2">
    <source>
        <dbReference type="RefSeq" id="XP_016485741.1"/>
    </source>
</evidence>
<accession>A0A1S4BA04</accession>
<organism evidence="2">
    <name type="scientific">Nicotiana tabacum</name>
    <name type="common">Common tobacco</name>
    <dbReference type="NCBI Taxonomy" id="4097"/>
    <lineage>
        <taxon>Eukaryota</taxon>
        <taxon>Viridiplantae</taxon>
        <taxon>Streptophyta</taxon>
        <taxon>Embryophyta</taxon>
        <taxon>Tracheophyta</taxon>
        <taxon>Spermatophyta</taxon>
        <taxon>Magnoliopsida</taxon>
        <taxon>eudicotyledons</taxon>
        <taxon>Gunneridae</taxon>
        <taxon>Pentapetalae</taxon>
        <taxon>asterids</taxon>
        <taxon>lamiids</taxon>
        <taxon>Solanales</taxon>
        <taxon>Solanaceae</taxon>
        <taxon>Nicotianoideae</taxon>
        <taxon>Nicotianeae</taxon>
        <taxon>Nicotiana</taxon>
    </lineage>
</organism>
<dbReference type="OrthoDB" id="1740536at2759"/>
<dbReference type="PaxDb" id="4097-A0A1S4BA04"/>
<protein>
    <recommendedName>
        <fullName evidence="3">Retrotransposon gag domain-containing protein</fullName>
    </recommendedName>
</protein>
<gene>
    <name evidence="2" type="primary">LOC107806149</name>
</gene>
<feature type="compositionally biased region" description="Basic and acidic residues" evidence="1">
    <location>
        <begin position="145"/>
        <end position="156"/>
    </location>
</feature>
<dbReference type="PANTHER" id="PTHR33223">
    <property type="entry name" value="CCHC-TYPE DOMAIN-CONTAINING PROTEIN"/>
    <property type="match status" value="1"/>
</dbReference>
<proteinExistence type="predicted"/>
<sequence length="246" mass="28786">MPEVPKYDGTSDPHEHITKYTTVVNGNDLAPLEIESVLLKQFGETFTRGALTWYSLLPEHFIDSFEMHADYFIKAHAGARKVQARKADIFRIAQGEFELLREFITRFQKERMLLPAESLLEFQATIWADVHNRYESDIRIEDDQTEGRGRGFRSVDRFATNRRTDRGQNNRSLQDKEALGMRDPSYPRLSEYNFNVNVVELVSYMRNFKGARFPKPMRSDPSQRDPNLCFEYHGMNGHRTGDYRHL</sequence>
<reference evidence="2" key="1">
    <citation type="submission" date="2025-08" db="UniProtKB">
        <authorList>
            <consortium name="RefSeq"/>
        </authorList>
    </citation>
    <scope>IDENTIFICATION</scope>
</reference>
<feature type="compositionally biased region" description="Basic and acidic residues" evidence="1">
    <location>
        <begin position="162"/>
        <end position="180"/>
    </location>
</feature>
<feature type="region of interest" description="Disordered" evidence="1">
    <location>
        <begin position="145"/>
        <end position="180"/>
    </location>
</feature>
<dbReference type="RefSeq" id="XP_016485741.1">
    <property type="nucleotide sequence ID" value="XM_016630255.1"/>
</dbReference>
<name>A0A1S4BA04_TOBAC</name>